<dbReference type="GO" id="GO:0005886">
    <property type="term" value="C:plasma membrane"/>
    <property type="evidence" value="ECO:0007669"/>
    <property type="project" value="UniProtKB-SubCell"/>
</dbReference>
<dbReference type="GO" id="GO:0140359">
    <property type="term" value="F:ABC-type transporter activity"/>
    <property type="evidence" value="ECO:0007669"/>
    <property type="project" value="InterPro"/>
</dbReference>
<keyword evidence="15" id="KW-1185">Reference proteome</keyword>
<evidence type="ECO:0000256" key="6">
    <source>
        <dbReference type="ARBA" id="ARBA00022741"/>
    </source>
</evidence>
<keyword evidence="8 11" id="KW-1133">Transmembrane helix</keyword>
<dbReference type="InterPro" id="IPR036640">
    <property type="entry name" value="ABC1_TM_sf"/>
</dbReference>
<dbReference type="SUPFAM" id="SSF90123">
    <property type="entry name" value="ABC transporter transmembrane region"/>
    <property type="match status" value="1"/>
</dbReference>
<dbReference type="AlphaFoldDB" id="A0A1M7Z621"/>
<evidence type="ECO:0000256" key="8">
    <source>
        <dbReference type="ARBA" id="ARBA00022989"/>
    </source>
</evidence>
<keyword evidence="3" id="KW-0813">Transport</keyword>
<dbReference type="InterPro" id="IPR003439">
    <property type="entry name" value="ABC_transporter-like_ATP-bd"/>
</dbReference>
<dbReference type="OrthoDB" id="9808328at2"/>
<comment type="subcellular location">
    <subcellularLocation>
        <location evidence="1">Cell membrane</location>
        <topology evidence="1">Multi-pass membrane protein</topology>
    </subcellularLocation>
</comment>
<evidence type="ECO:0000256" key="11">
    <source>
        <dbReference type="SAM" id="Phobius"/>
    </source>
</evidence>
<evidence type="ECO:0000256" key="2">
    <source>
        <dbReference type="ARBA" id="ARBA00005417"/>
    </source>
</evidence>
<dbReference type="PROSITE" id="PS00211">
    <property type="entry name" value="ABC_TRANSPORTER_1"/>
    <property type="match status" value="1"/>
</dbReference>
<dbReference type="SUPFAM" id="SSF52540">
    <property type="entry name" value="P-loop containing nucleoside triphosphate hydrolases"/>
    <property type="match status" value="1"/>
</dbReference>
<evidence type="ECO:0000256" key="5">
    <source>
        <dbReference type="ARBA" id="ARBA00022692"/>
    </source>
</evidence>
<dbReference type="SMART" id="SM00382">
    <property type="entry name" value="AAA"/>
    <property type="match status" value="1"/>
</dbReference>
<dbReference type="InterPro" id="IPR039421">
    <property type="entry name" value="Type_1_exporter"/>
</dbReference>
<feature type="domain" description="ABC transporter" evidence="12">
    <location>
        <begin position="355"/>
        <end position="591"/>
    </location>
</feature>
<evidence type="ECO:0000313" key="15">
    <source>
        <dbReference type="Proteomes" id="UP000186406"/>
    </source>
</evidence>
<evidence type="ECO:0000256" key="7">
    <source>
        <dbReference type="ARBA" id="ARBA00022840"/>
    </source>
</evidence>
<gene>
    <name evidence="14" type="ORF">SAMN02745172_00260</name>
</gene>
<dbReference type="InterPro" id="IPR017871">
    <property type="entry name" value="ABC_transporter-like_CS"/>
</dbReference>
<dbReference type="GO" id="GO:0034040">
    <property type="term" value="F:ATPase-coupled lipid transmembrane transporter activity"/>
    <property type="evidence" value="ECO:0007669"/>
    <property type="project" value="TreeGrafter"/>
</dbReference>
<comment type="similarity">
    <text evidence="2">Belongs to the ABC transporter superfamily.</text>
</comment>
<feature type="transmembrane region" description="Helical" evidence="11">
    <location>
        <begin position="45"/>
        <end position="67"/>
    </location>
</feature>
<keyword evidence="9 11" id="KW-0472">Membrane</keyword>
<dbReference type="InterPro" id="IPR010128">
    <property type="entry name" value="ATPase_T1SS_PrtD-like"/>
</dbReference>
<dbReference type="GO" id="GO:0030253">
    <property type="term" value="P:protein secretion by the type I secretion system"/>
    <property type="evidence" value="ECO:0007669"/>
    <property type="project" value="InterPro"/>
</dbReference>
<dbReference type="Gene3D" id="3.40.50.300">
    <property type="entry name" value="P-loop containing nucleotide triphosphate hydrolases"/>
    <property type="match status" value="1"/>
</dbReference>
<evidence type="ECO:0000259" key="13">
    <source>
        <dbReference type="PROSITE" id="PS50929"/>
    </source>
</evidence>
<feature type="transmembrane region" description="Helical" evidence="11">
    <location>
        <begin position="177"/>
        <end position="198"/>
    </location>
</feature>
<dbReference type="InterPro" id="IPR011527">
    <property type="entry name" value="ABC1_TM_dom"/>
</dbReference>
<organism evidence="14 15">
    <name type="scientific">Pseudoxanthobacter soli DSM 19599</name>
    <dbReference type="NCBI Taxonomy" id="1123029"/>
    <lineage>
        <taxon>Bacteria</taxon>
        <taxon>Pseudomonadati</taxon>
        <taxon>Pseudomonadota</taxon>
        <taxon>Alphaproteobacteria</taxon>
        <taxon>Hyphomicrobiales</taxon>
        <taxon>Segnochrobactraceae</taxon>
        <taxon>Pseudoxanthobacter</taxon>
    </lineage>
</organism>
<evidence type="ECO:0000256" key="9">
    <source>
        <dbReference type="ARBA" id="ARBA00023136"/>
    </source>
</evidence>
<dbReference type="GO" id="GO:0016887">
    <property type="term" value="F:ATP hydrolysis activity"/>
    <property type="evidence" value="ECO:0007669"/>
    <property type="project" value="InterPro"/>
</dbReference>
<evidence type="ECO:0000256" key="1">
    <source>
        <dbReference type="ARBA" id="ARBA00004651"/>
    </source>
</evidence>
<dbReference type="GO" id="GO:0005524">
    <property type="term" value="F:ATP binding"/>
    <property type="evidence" value="ECO:0007669"/>
    <property type="project" value="UniProtKB-KW"/>
</dbReference>
<feature type="transmembrane region" description="Helical" evidence="11">
    <location>
        <begin position="79"/>
        <end position="99"/>
    </location>
</feature>
<dbReference type="Proteomes" id="UP000186406">
    <property type="component" value="Unassembled WGS sequence"/>
</dbReference>
<sequence length="601" mass="62460">MRGPDQSRAGRAPSGAAPRGGGAAANAAGDGGSVLAALARSRRGFWGVALFSGVANVLMLTGPLFMLQVYDRVLSSRSMPTLAAIGLLATALYLAYALIDFARGRVLSRVADGLEDDLAPVAFRMEIADSFSGTRTAADGKPLADLGTVRRFLAGPAPLAMFDIPWVPLYLGVLAMLHWSLGLVGVVGALVVIVLAILTDKLTSRPMLTAARHGGAAVAVLDGARRSAEAITALGMVPSVVNLWGSERRAAIEAERASGDAGARIASASRAFRLFLQSAALALGAVLVIKHEATGGVMIASSITLGRALAPIDQIVAQWKAVAAARNAWRRLDARLSQNAAEPPRVTLPKPQGHLSLAGVVAAPPGVSRPVLQGINFSLAPGDGLGILGPSASGKSTLARLMVGLWRPLAGTVRLDGATLDQWNPDLLGRHIGYLPQDVELIGGTVRDCISRHAPDATDAKVIEAAQAAGAHDLILRLPNGYMTRLGLGGAALSGGQRQRIALARALYDNPPLIVLDEPNANLDQDGDAALTEAIQKARQRGSAVVVITHRPSAIAAVDRVLIVKDGRQVACGPKETVMRDMMQSNATPPKPGVHALEQRA</sequence>
<dbReference type="PANTHER" id="PTHR24221:SF248">
    <property type="entry name" value="ABC TRANSPORTER TRANSMEMBRANE REGION"/>
    <property type="match status" value="1"/>
</dbReference>
<evidence type="ECO:0000313" key="14">
    <source>
        <dbReference type="EMBL" id="SHO60341.1"/>
    </source>
</evidence>
<dbReference type="InterPro" id="IPR003593">
    <property type="entry name" value="AAA+_ATPase"/>
</dbReference>
<feature type="region of interest" description="Disordered" evidence="10">
    <location>
        <begin position="1"/>
        <end position="24"/>
    </location>
</feature>
<dbReference type="GO" id="GO:0030256">
    <property type="term" value="C:type I protein secretion system complex"/>
    <property type="evidence" value="ECO:0007669"/>
    <property type="project" value="InterPro"/>
</dbReference>
<dbReference type="FunFam" id="3.40.50.300:FF:001444">
    <property type="entry name" value="ABC transporter ATP-binding protein"/>
    <property type="match status" value="1"/>
</dbReference>
<dbReference type="EMBL" id="FRXO01000001">
    <property type="protein sequence ID" value="SHO60341.1"/>
    <property type="molecule type" value="Genomic_DNA"/>
</dbReference>
<keyword evidence="4" id="KW-1003">Cell membrane</keyword>
<dbReference type="NCBIfam" id="TIGR01842">
    <property type="entry name" value="type_I_sec_PrtD"/>
    <property type="match status" value="1"/>
</dbReference>
<proteinExistence type="inferred from homology"/>
<evidence type="ECO:0000259" key="12">
    <source>
        <dbReference type="PROSITE" id="PS50893"/>
    </source>
</evidence>
<keyword evidence="7 14" id="KW-0067">ATP-binding</keyword>
<evidence type="ECO:0000256" key="3">
    <source>
        <dbReference type="ARBA" id="ARBA00022448"/>
    </source>
</evidence>
<accession>A0A1M7Z621</accession>
<dbReference type="InterPro" id="IPR027417">
    <property type="entry name" value="P-loop_NTPase"/>
</dbReference>
<evidence type="ECO:0000256" key="4">
    <source>
        <dbReference type="ARBA" id="ARBA00022475"/>
    </source>
</evidence>
<name>A0A1M7Z621_9HYPH</name>
<evidence type="ECO:0000256" key="10">
    <source>
        <dbReference type="SAM" id="MobiDB-lite"/>
    </source>
</evidence>
<dbReference type="PANTHER" id="PTHR24221">
    <property type="entry name" value="ATP-BINDING CASSETTE SUB-FAMILY B"/>
    <property type="match status" value="1"/>
</dbReference>
<dbReference type="PROSITE" id="PS50893">
    <property type="entry name" value="ABC_TRANSPORTER_2"/>
    <property type="match status" value="1"/>
</dbReference>
<keyword evidence="5 11" id="KW-0812">Transmembrane</keyword>
<dbReference type="STRING" id="1123029.SAMN02745172_00260"/>
<protein>
    <submittedName>
        <fullName evidence="14">ATP-binding cassette, subfamily C</fullName>
    </submittedName>
</protein>
<dbReference type="Pfam" id="PF00005">
    <property type="entry name" value="ABC_tran"/>
    <property type="match status" value="1"/>
</dbReference>
<dbReference type="Gene3D" id="1.20.1560.10">
    <property type="entry name" value="ABC transporter type 1, transmembrane domain"/>
    <property type="match status" value="1"/>
</dbReference>
<feature type="compositionally biased region" description="Low complexity" evidence="10">
    <location>
        <begin position="7"/>
        <end position="17"/>
    </location>
</feature>
<reference evidence="14 15" key="1">
    <citation type="submission" date="2016-12" db="EMBL/GenBank/DDBJ databases">
        <authorList>
            <person name="Song W.-J."/>
            <person name="Kurnit D.M."/>
        </authorList>
    </citation>
    <scope>NUCLEOTIDE SEQUENCE [LARGE SCALE GENOMIC DNA]</scope>
    <source>
        <strain evidence="14 15">DSM 19599</strain>
    </source>
</reference>
<dbReference type="PROSITE" id="PS50929">
    <property type="entry name" value="ABC_TM1F"/>
    <property type="match status" value="1"/>
</dbReference>
<keyword evidence="6" id="KW-0547">Nucleotide-binding</keyword>
<feature type="domain" description="ABC transmembrane type-1" evidence="13">
    <location>
        <begin position="46"/>
        <end position="324"/>
    </location>
</feature>